<gene>
    <name evidence="8" type="ORF">PHLCEN_2v2799</name>
</gene>
<reference evidence="8 9" key="1">
    <citation type="submission" date="2018-02" db="EMBL/GenBank/DDBJ databases">
        <title>Genome sequence of the basidiomycete white-rot fungus Phlebia centrifuga.</title>
        <authorList>
            <person name="Granchi Z."/>
            <person name="Peng M."/>
            <person name="de Vries R.P."/>
            <person name="Hilden K."/>
            <person name="Makela M.R."/>
            <person name="Grigoriev I."/>
            <person name="Riley R."/>
        </authorList>
    </citation>
    <scope>NUCLEOTIDE SEQUENCE [LARGE SCALE GENOMIC DNA]</scope>
    <source>
        <strain evidence="8 9">FBCC195</strain>
    </source>
</reference>
<keyword evidence="9" id="KW-1185">Reference proteome</keyword>
<protein>
    <submittedName>
        <fullName evidence="8">Uncharacterized protein</fullName>
    </submittedName>
</protein>
<feature type="transmembrane region" description="Helical" evidence="7">
    <location>
        <begin position="168"/>
        <end position="190"/>
    </location>
</feature>
<dbReference type="InterPro" id="IPR011701">
    <property type="entry name" value="MFS"/>
</dbReference>
<dbReference type="Proteomes" id="UP000186601">
    <property type="component" value="Unassembled WGS sequence"/>
</dbReference>
<dbReference type="SUPFAM" id="SSF103473">
    <property type="entry name" value="MFS general substrate transporter"/>
    <property type="match status" value="1"/>
</dbReference>
<feature type="transmembrane region" description="Helical" evidence="7">
    <location>
        <begin position="345"/>
        <end position="365"/>
    </location>
</feature>
<evidence type="ECO:0000256" key="2">
    <source>
        <dbReference type="ARBA" id="ARBA00022448"/>
    </source>
</evidence>
<evidence type="ECO:0000256" key="3">
    <source>
        <dbReference type="ARBA" id="ARBA00022692"/>
    </source>
</evidence>
<dbReference type="PANTHER" id="PTHR43791:SF65">
    <property type="entry name" value="MAJOR FACILITATOR SUPERFAMILY (MFS) PROFILE DOMAIN-CONTAINING PROTEIN-RELATED"/>
    <property type="match status" value="1"/>
</dbReference>
<sequence>MSTVLPTAVYKPAAEKSDDASSSKGDLSSTLTLDVPALGEHHEENRKKVPFWKRVKRNPEDIATQPSVFDDPVTLETYRPPPQYENIHRFDPLFRWTWAEEFANTDNFLEDLNMNTDDFNLGNTLFKDPIDGYPVRCLLGFMQGGFIPDVILYLSYFYTKSELPIRLAWFWVSNYMDHIVGAFLATGILRIRSLTGVAGWRYLFLIEGILTMIVGILSFFLMPPGPTQTRTWHRKEGWFDEREEKIIVNRVLRDDPSKSDMHNRQGLSVKMIWVVIKDWRMWPLYILGLTHMIPVTPPQTYLTLSLRQLGFNTTESNLLSIPSTVLGMVTLLIFCYLSEIINSRVIATVILQFWALPLLIALYTFNAETSSWVYFAVVSLITGYPYVHPVQVAWASTNSYGVGTRTVSASIYNMFVQAGGIVAANIYLNDDKNQRAKGSYMEVHDYEESNGEPPQ</sequence>
<proteinExistence type="predicted"/>
<dbReference type="STRING" id="98765.A0A2R6RI24"/>
<organism evidence="8 9">
    <name type="scientific">Hermanssonia centrifuga</name>
    <dbReference type="NCBI Taxonomy" id="98765"/>
    <lineage>
        <taxon>Eukaryota</taxon>
        <taxon>Fungi</taxon>
        <taxon>Dikarya</taxon>
        <taxon>Basidiomycota</taxon>
        <taxon>Agaricomycotina</taxon>
        <taxon>Agaricomycetes</taxon>
        <taxon>Polyporales</taxon>
        <taxon>Meruliaceae</taxon>
        <taxon>Hermanssonia</taxon>
    </lineage>
</organism>
<dbReference type="OrthoDB" id="1935484at2759"/>
<dbReference type="Gene3D" id="1.20.1250.20">
    <property type="entry name" value="MFS general substrate transporter like domains"/>
    <property type="match status" value="1"/>
</dbReference>
<dbReference type="InterPro" id="IPR036259">
    <property type="entry name" value="MFS_trans_sf"/>
</dbReference>
<keyword evidence="4 7" id="KW-1133">Transmembrane helix</keyword>
<feature type="transmembrane region" description="Helical" evidence="7">
    <location>
        <begin position="318"/>
        <end position="338"/>
    </location>
</feature>
<dbReference type="Pfam" id="PF07690">
    <property type="entry name" value="MFS_1"/>
    <property type="match status" value="1"/>
</dbReference>
<accession>A0A2R6RI24</accession>
<name>A0A2R6RI24_9APHY</name>
<evidence type="ECO:0000256" key="6">
    <source>
        <dbReference type="SAM" id="MobiDB-lite"/>
    </source>
</evidence>
<dbReference type="AlphaFoldDB" id="A0A2R6RI24"/>
<keyword evidence="5 7" id="KW-0472">Membrane</keyword>
<dbReference type="EMBL" id="MLYV02000256">
    <property type="protein sequence ID" value="PSS29651.1"/>
    <property type="molecule type" value="Genomic_DNA"/>
</dbReference>
<feature type="region of interest" description="Disordered" evidence="6">
    <location>
        <begin position="1"/>
        <end position="29"/>
    </location>
</feature>
<comment type="subcellular location">
    <subcellularLocation>
        <location evidence="1">Membrane</location>
        <topology evidence="1">Multi-pass membrane protein</topology>
    </subcellularLocation>
</comment>
<keyword evidence="2" id="KW-0813">Transport</keyword>
<evidence type="ECO:0000256" key="4">
    <source>
        <dbReference type="ARBA" id="ARBA00022989"/>
    </source>
</evidence>
<dbReference type="GO" id="GO:0016020">
    <property type="term" value="C:membrane"/>
    <property type="evidence" value="ECO:0007669"/>
    <property type="project" value="UniProtKB-SubCell"/>
</dbReference>
<feature type="transmembrane region" description="Helical" evidence="7">
    <location>
        <begin position="137"/>
        <end position="156"/>
    </location>
</feature>
<feature type="transmembrane region" description="Helical" evidence="7">
    <location>
        <begin position="371"/>
        <end position="387"/>
    </location>
</feature>
<evidence type="ECO:0000313" key="8">
    <source>
        <dbReference type="EMBL" id="PSS29651.1"/>
    </source>
</evidence>
<evidence type="ECO:0000256" key="5">
    <source>
        <dbReference type="ARBA" id="ARBA00023136"/>
    </source>
</evidence>
<evidence type="ECO:0000256" key="1">
    <source>
        <dbReference type="ARBA" id="ARBA00004141"/>
    </source>
</evidence>
<feature type="transmembrane region" description="Helical" evidence="7">
    <location>
        <begin position="202"/>
        <end position="222"/>
    </location>
</feature>
<dbReference type="PANTHER" id="PTHR43791">
    <property type="entry name" value="PERMEASE-RELATED"/>
    <property type="match status" value="1"/>
</dbReference>
<comment type="caution">
    <text evidence="8">The sequence shown here is derived from an EMBL/GenBank/DDBJ whole genome shotgun (WGS) entry which is preliminary data.</text>
</comment>
<dbReference type="GO" id="GO:0022857">
    <property type="term" value="F:transmembrane transporter activity"/>
    <property type="evidence" value="ECO:0007669"/>
    <property type="project" value="InterPro"/>
</dbReference>
<evidence type="ECO:0000256" key="7">
    <source>
        <dbReference type="SAM" id="Phobius"/>
    </source>
</evidence>
<evidence type="ECO:0000313" key="9">
    <source>
        <dbReference type="Proteomes" id="UP000186601"/>
    </source>
</evidence>
<keyword evidence="3 7" id="KW-0812">Transmembrane</keyword>